<dbReference type="InterPro" id="IPR036537">
    <property type="entry name" value="Adaptor_Cbl_N_dom_sf"/>
</dbReference>
<dbReference type="Proteomes" id="UP000886523">
    <property type="component" value="Unassembled WGS sequence"/>
</dbReference>
<feature type="region of interest" description="Disordered" evidence="1">
    <location>
        <begin position="1"/>
        <end position="32"/>
    </location>
</feature>
<dbReference type="CDD" id="cd21037">
    <property type="entry name" value="MLKL_NTD"/>
    <property type="match status" value="1"/>
</dbReference>
<sequence>MPFRGPLSPRRRSVQSPSFLFHDSSSDESSTSIVQRPLTELVGTPLPLFPDYLNETADPGWDVALAVTSILENIPAVPLTLITPLTQVLDVVSGIRDAVKTMRDEKDECTYLLLRVLKFLHSFVDGLKGRNTPDDTPMASSLFTLKSNLMAIYADATRWSRLHLPKGSIQRDKIMTEISMHGDNLTDCLHTFQIITSITVFYPLDRVETITFPDPSVSARPLAPSERTPVSDPSVSTAV</sequence>
<dbReference type="OrthoDB" id="3022330at2759"/>
<organism evidence="2 3">
    <name type="scientific">Hydnum rufescens UP504</name>
    <dbReference type="NCBI Taxonomy" id="1448309"/>
    <lineage>
        <taxon>Eukaryota</taxon>
        <taxon>Fungi</taxon>
        <taxon>Dikarya</taxon>
        <taxon>Basidiomycota</taxon>
        <taxon>Agaricomycotina</taxon>
        <taxon>Agaricomycetes</taxon>
        <taxon>Cantharellales</taxon>
        <taxon>Hydnaceae</taxon>
        <taxon>Hydnum</taxon>
    </lineage>
</organism>
<evidence type="ECO:0000313" key="2">
    <source>
        <dbReference type="EMBL" id="KAF9512204.1"/>
    </source>
</evidence>
<dbReference type="EMBL" id="MU128990">
    <property type="protein sequence ID" value="KAF9512204.1"/>
    <property type="molecule type" value="Genomic_DNA"/>
</dbReference>
<protein>
    <submittedName>
        <fullName evidence="2">Uncharacterized protein</fullName>
    </submittedName>
</protein>
<evidence type="ECO:0000256" key="1">
    <source>
        <dbReference type="SAM" id="MobiDB-lite"/>
    </source>
</evidence>
<dbReference type="GO" id="GO:0007166">
    <property type="term" value="P:cell surface receptor signaling pathway"/>
    <property type="evidence" value="ECO:0007669"/>
    <property type="project" value="InterPro"/>
</dbReference>
<accession>A0A9P6AUZ4</accession>
<evidence type="ECO:0000313" key="3">
    <source>
        <dbReference type="Proteomes" id="UP000886523"/>
    </source>
</evidence>
<dbReference type="Gene3D" id="1.20.930.20">
    <property type="entry name" value="Adaptor protein Cbl, N-terminal domain"/>
    <property type="match status" value="1"/>
</dbReference>
<feature type="region of interest" description="Disordered" evidence="1">
    <location>
        <begin position="215"/>
        <end position="239"/>
    </location>
</feature>
<dbReference type="InterPro" id="IPR059179">
    <property type="entry name" value="MLKL-like_MCAfunc"/>
</dbReference>
<comment type="caution">
    <text evidence="2">The sequence shown here is derived from an EMBL/GenBank/DDBJ whole genome shotgun (WGS) entry which is preliminary data.</text>
</comment>
<name>A0A9P6AUZ4_9AGAM</name>
<dbReference type="AlphaFoldDB" id="A0A9P6AUZ4"/>
<reference evidence="2" key="1">
    <citation type="journal article" date="2020" name="Nat. Commun.">
        <title>Large-scale genome sequencing of mycorrhizal fungi provides insights into the early evolution of symbiotic traits.</title>
        <authorList>
            <person name="Miyauchi S."/>
            <person name="Kiss E."/>
            <person name="Kuo A."/>
            <person name="Drula E."/>
            <person name="Kohler A."/>
            <person name="Sanchez-Garcia M."/>
            <person name="Morin E."/>
            <person name="Andreopoulos B."/>
            <person name="Barry K.W."/>
            <person name="Bonito G."/>
            <person name="Buee M."/>
            <person name="Carver A."/>
            <person name="Chen C."/>
            <person name="Cichocki N."/>
            <person name="Clum A."/>
            <person name="Culley D."/>
            <person name="Crous P.W."/>
            <person name="Fauchery L."/>
            <person name="Girlanda M."/>
            <person name="Hayes R.D."/>
            <person name="Keri Z."/>
            <person name="LaButti K."/>
            <person name="Lipzen A."/>
            <person name="Lombard V."/>
            <person name="Magnuson J."/>
            <person name="Maillard F."/>
            <person name="Murat C."/>
            <person name="Nolan M."/>
            <person name="Ohm R.A."/>
            <person name="Pangilinan J."/>
            <person name="Pereira M.F."/>
            <person name="Perotto S."/>
            <person name="Peter M."/>
            <person name="Pfister S."/>
            <person name="Riley R."/>
            <person name="Sitrit Y."/>
            <person name="Stielow J.B."/>
            <person name="Szollosi G."/>
            <person name="Zifcakova L."/>
            <person name="Stursova M."/>
            <person name="Spatafora J.W."/>
            <person name="Tedersoo L."/>
            <person name="Vaario L.M."/>
            <person name="Yamada A."/>
            <person name="Yan M."/>
            <person name="Wang P."/>
            <person name="Xu J."/>
            <person name="Bruns T."/>
            <person name="Baldrian P."/>
            <person name="Vilgalys R."/>
            <person name="Dunand C."/>
            <person name="Henrissat B."/>
            <person name="Grigoriev I.V."/>
            <person name="Hibbett D."/>
            <person name="Nagy L.G."/>
            <person name="Martin F.M."/>
        </authorList>
    </citation>
    <scope>NUCLEOTIDE SEQUENCE</scope>
    <source>
        <strain evidence="2">UP504</strain>
    </source>
</reference>
<proteinExistence type="predicted"/>
<keyword evidence="3" id="KW-1185">Reference proteome</keyword>
<gene>
    <name evidence="2" type="ORF">BS47DRAFT_1101880</name>
</gene>